<dbReference type="EC" id="2.4.-.-" evidence="3"/>
<evidence type="ECO:0000313" key="3">
    <source>
        <dbReference type="EMBL" id="MFB8768089.1"/>
    </source>
</evidence>
<dbReference type="PANTHER" id="PTHR12526:SF510">
    <property type="entry name" value="D-INOSITOL 3-PHOSPHATE GLYCOSYLTRANSFERASE"/>
    <property type="match status" value="1"/>
</dbReference>
<dbReference type="Proteomes" id="UP001585053">
    <property type="component" value="Unassembled WGS sequence"/>
</dbReference>
<keyword evidence="2 4" id="KW-0808">Transferase</keyword>
<accession>A0A7K2IQ57</accession>
<dbReference type="EMBL" id="WWHY01000001">
    <property type="protein sequence ID" value="MYR32016.1"/>
    <property type="molecule type" value="Genomic_DNA"/>
</dbReference>
<comment type="caution">
    <text evidence="4">The sequence shown here is derived from an EMBL/GenBank/DDBJ whole genome shotgun (WGS) entry which is preliminary data.</text>
</comment>
<protein>
    <submittedName>
        <fullName evidence="3 4">Glycosyltransferase</fullName>
        <ecNumber evidence="3">2.4.-.-</ecNumber>
    </submittedName>
</protein>
<dbReference type="SUPFAM" id="SSF53756">
    <property type="entry name" value="UDP-Glycosyltransferase/glycogen phosphorylase"/>
    <property type="match status" value="1"/>
</dbReference>
<evidence type="ECO:0000313" key="6">
    <source>
        <dbReference type="Proteomes" id="UP001585053"/>
    </source>
</evidence>
<keyword evidence="1 3" id="KW-0328">Glycosyltransferase</keyword>
<reference evidence="4 5" key="1">
    <citation type="journal article" date="2019" name="Nat. Commun.">
        <title>The antimicrobial potential of Streptomyces from insect microbiomes.</title>
        <authorList>
            <person name="Chevrette M.G."/>
            <person name="Carlson C.M."/>
            <person name="Ortega H.E."/>
            <person name="Thomas C."/>
            <person name="Ananiev G.E."/>
            <person name="Barns K.J."/>
            <person name="Book A.J."/>
            <person name="Cagnazzo J."/>
            <person name="Carlos C."/>
            <person name="Flanigan W."/>
            <person name="Grubbs K.J."/>
            <person name="Horn H.A."/>
            <person name="Hoffmann F.M."/>
            <person name="Klassen J.L."/>
            <person name="Knack J.J."/>
            <person name="Lewin G.R."/>
            <person name="McDonald B.R."/>
            <person name="Muller L."/>
            <person name="Melo W.G.P."/>
            <person name="Pinto-Tomas A.A."/>
            <person name="Schmitz A."/>
            <person name="Wendt-Pienkowski E."/>
            <person name="Wildman S."/>
            <person name="Zhao M."/>
            <person name="Zhang F."/>
            <person name="Bugni T.S."/>
            <person name="Andes D.R."/>
            <person name="Pupo M.T."/>
            <person name="Currie C.R."/>
        </authorList>
    </citation>
    <scope>NUCLEOTIDE SEQUENCE [LARGE SCALE GENOMIC DNA]</scope>
    <source>
        <strain evidence="4 5">SID5840</strain>
    </source>
</reference>
<sequence>MNPRITLVGPAHPYKGGGARHTTELAHHLAGAGHRTRIESWAAQYPSALYPGEQTITAPEGEPFADTRHALAWYRPDGWWATGRRLARSEDLVVLTLFSPVQVPAYLGVLAGLRSVRGRRARVVVLCHNVLPHERRAVDVSLVRALLRRVDGVLTHTDEQAHLAEGLLGFGRRRPLVASMPPHLPETGGERAHPGGEAGERRHLLFLGIVRPYKGVDVLLRAMAEGVPGDVTLTVAGEFWGGSEETVALIRRLGLVDRVHLREGYVPAEELPKLFAEADAMVLPYRAATASQNVWLAHEHGLPVVATRAGALADHVREGVDGLLCAPDDVADLARVLAEFYRPGVPERLRAGVRPVDAEPYWKAYIERLLEA</sequence>
<gene>
    <name evidence="4" type="ORF">GTW20_06950</name>
    <name evidence="3" type="ORF">VSQ78_10290</name>
</gene>
<dbReference type="Gene3D" id="3.40.50.2000">
    <property type="entry name" value="Glycogen Phosphorylase B"/>
    <property type="match status" value="2"/>
</dbReference>
<reference evidence="3 6" key="2">
    <citation type="submission" date="2024-01" db="EMBL/GenBank/DDBJ databases">
        <title>Genome mining of biosynthetic gene clusters to explore secondary metabolites of Streptomyces sp.</title>
        <authorList>
            <person name="Baig A."/>
            <person name="Ajitkumar Shintre N."/>
            <person name="Kumar H."/>
            <person name="Anbarasu A."/>
            <person name="Ramaiah S."/>
        </authorList>
    </citation>
    <scope>NUCLEOTIDE SEQUENCE [LARGE SCALE GENOMIC DNA]</scope>
    <source>
        <strain evidence="3 6">A01</strain>
    </source>
</reference>
<proteinExistence type="predicted"/>
<organism evidence="4 5">
    <name type="scientific">Nocardiopsis alba</name>
    <dbReference type="NCBI Taxonomy" id="53437"/>
    <lineage>
        <taxon>Bacteria</taxon>
        <taxon>Bacillati</taxon>
        <taxon>Actinomycetota</taxon>
        <taxon>Actinomycetes</taxon>
        <taxon>Streptosporangiales</taxon>
        <taxon>Nocardiopsidaceae</taxon>
        <taxon>Nocardiopsis</taxon>
    </lineage>
</organism>
<dbReference type="AlphaFoldDB" id="A0A7K2IQ57"/>
<keyword evidence="6" id="KW-1185">Reference proteome</keyword>
<evidence type="ECO:0000256" key="2">
    <source>
        <dbReference type="ARBA" id="ARBA00022679"/>
    </source>
</evidence>
<dbReference type="CDD" id="cd03801">
    <property type="entry name" value="GT4_PimA-like"/>
    <property type="match status" value="1"/>
</dbReference>
<evidence type="ECO:0000313" key="5">
    <source>
        <dbReference type="Proteomes" id="UP000467124"/>
    </source>
</evidence>
<dbReference type="RefSeq" id="WP_017533502.1">
    <property type="nucleotide sequence ID" value="NZ_BAZE01000005.1"/>
</dbReference>
<name>A0A7K2IQ57_9ACTN</name>
<dbReference type="GeneID" id="91391669"/>
<dbReference type="Proteomes" id="UP000467124">
    <property type="component" value="Unassembled WGS sequence"/>
</dbReference>
<dbReference type="Pfam" id="PF13692">
    <property type="entry name" value="Glyco_trans_1_4"/>
    <property type="match status" value="1"/>
</dbReference>
<evidence type="ECO:0000313" key="4">
    <source>
        <dbReference type="EMBL" id="MYR32016.1"/>
    </source>
</evidence>
<dbReference type="EMBL" id="JAYMRS010000003">
    <property type="protein sequence ID" value="MFB8768089.1"/>
    <property type="molecule type" value="Genomic_DNA"/>
</dbReference>
<dbReference type="PANTHER" id="PTHR12526">
    <property type="entry name" value="GLYCOSYLTRANSFERASE"/>
    <property type="match status" value="1"/>
</dbReference>
<dbReference type="GO" id="GO:0016757">
    <property type="term" value="F:glycosyltransferase activity"/>
    <property type="evidence" value="ECO:0007669"/>
    <property type="project" value="UniProtKB-KW"/>
</dbReference>
<evidence type="ECO:0000256" key="1">
    <source>
        <dbReference type="ARBA" id="ARBA00022676"/>
    </source>
</evidence>